<reference evidence="1" key="1">
    <citation type="submission" date="2021-03" db="EMBL/GenBank/DDBJ databases">
        <title>Evolutionary priming and transition to the ectomycorrhizal habit in an iconic lineage of mushroom-forming fungi: is preadaptation a requirement?</title>
        <authorList>
            <consortium name="DOE Joint Genome Institute"/>
            <person name="Looney B.P."/>
            <person name="Miyauchi S."/>
            <person name="Morin E."/>
            <person name="Drula E."/>
            <person name="Courty P.E."/>
            <person name="Chicoki N."/>
            <person name="Fauchery L."/>
            <person name="Kohler A."/>
            <person name="Kuo A."/>
            <person name="LaButti K."/>
            <person name="Pangilinan J."/>
            <person name="Lipzen A."/>
            <person name="Riley R."/>
            <person name="Andreopoulos W."/>
            <person name="He G."/>
            <person name="Johnson J."/>
            <person name="Barry K.W."/>
            <person name="Grigoriev I.V."/>
            <person name="Nagy L."/>
            <person name="Hibbett D."/>
            <person name="Henrissat B."/>
            <person name="Matheny P.B."/>
            <person name="Labbe J."/>
            <person name="Martin A.F."/>
        </authorList>
    </citation>
    <scope>NUCLEOTIDE SEQUENCE</scope>
    <source>
        <strain evidence="1">BPL698</strain>
    </source>
</reference>
<comment type="caution">
    <text evidence="1">The sequence shown here is derived from an EMBL/GenBank/DDBJ whole genome shotgun (WGS) entry which is preliminary data.</text>
</comment>
<organism evidence="1 2">
    <name type="scientific">Russula earlei</name>
    <dbReference type="NCBI Taxonomy" id="71964"/>
    <lineage>
        <taxon>Eukaryota</taxon>
        <taxon>Fungi</taxon>
        <taxon>Dikarya</taxon>
        <taxon>Basidiomycota</taxon>
        <taxon>Agaricomycotina</taxon>
        <taxon>Agaricomycetes</taxon>
        <taxon>Russulales</taxon>
        <taxon>Russulaceae</taxon>
        <taxon>Russula</taxon>
    </lineage>
</organism>
<accession>A0ACC0TR03</accession>
<dbReference type="EMBL" id="JAGFNK010001650">
    <property type="protein sequence ID" value="KAI9429889.1"/>
    <property type="molecule type" value="Genomic_DNA"/>
</dbReference>
<gene>
    <name evidence="1" type="ORF">F5148DRAFT_1296433</name>
</gene>
<evidence type="ECO:0000313" key="2">
    <source>
        <dbReference type="Proteomes" id="UP001207468"/>
    </source>
</evidence>
<name>A0ACC0TR03_9AGAM</name>
<dbReference type="Proteomes" id="UP001207468">
    <property type="component" value="Unassembled WGS sequence"/>
</dbReference>
<proteinExistence type="predicted"/>
<keyword evidence="2" id="KW-1185">Reference proteome</keyword>
<evidence type="ECO:0000313" key="1">
    <source>
        <dbReference type="EMBL" id="KAI9429889.1"/>
    </source>
</evidence>
<sequence>MSTRFPSFWVFGFRKLGNQRKPTKTREFFLWFADVAYVQSPSKFQLHIGSRDEKPFPQLTSLYIWVDSEKDAITSLPLLRQLYVGKFLQLWLIPDSGDISPQDWVTALSVMLSTPYPTSRLPPPLARCVLPFLTKLVFEGDLARALVPCSPVSPHWLPRLVAHSPDSMQALFSPVFSLTSVIYSFPSGEQTFPLGSTYTLQCQLTQLDW</sequence>
<protein>
    <submittedName>
        <fullName evidence="1">Uncharacterized protein</fullName>
    </submittedName>
</protein>